<protein>
    <recommendedName>
        <fullName evidence="2">Flavodoxin-like domain-containing protein</fullName>
    </recommendedName>
</protein>
<reference evidence="3 4" key="1">
    <citation type="submission" date="2016-08" db="EMBL/GenBank/DDBJ databases">
        <title>Complete genome sequence of Spiroplasma helicoides TABS-2 (DSM 22551).</title>
        <authorList>
            <person name="Shen W.-Y."/>
            <person name="Lo W.-S."/>
            <person name="Lai Y.-C."/>
            <person name="Kuo C.-H."/>
        </authorList>
    </citation>
    <scope>NUCLEOTIDE SEQUENCE [LARGE SCALE GENOMIC DNA]</scope>
    <source>
        <strain evidence="3 4">TABS-2</strain>
    </source>
</reference>
<evidence type="ECO:0000256" key="1">
    <source>
        <dbReference type="SAM" id="SignalP"/>
    </source>
</evidence>
<dbReference type="PANTHER" id="PTHR39201:SF1">
    <property type="entry name" value="FLAVODOXIN-LIKE DOMAIN-CONTAINING PROTEIN"/>
    <property type="match status" value="1"/>
</dbReference>
<evidence type="ECO:0000259" key="2">
    <source>
        <dbReference type="Pfam" id="PF12682"/>
    </source>
</evidence>
<dbReference type="Pfam" id="PF12682">
    <property type="entry name" value="Flavodoxin_4"/>
    <property type="match status" value="1"/>
</dbReference>
<keyword evidence="1" id="KW-0732">Signal</keyword>
<feature type="signal peptide" evidence="1">
    <location>
        <begin position="1"/>
        <end position="20"/>
    </location>
</feature>
<dbReference type="Proteomes" id="UP000094378">
    <property type="component" value="Chromosome"/>
</dbReference>
<evidence type="ECO:0000313" key="3">
    <source>
        <dbReference type="EMBL" id="AOG60401.1"/>
    </source>
</evidence>
<dbReference type="OrthoDB" id="9806505at2"/>
<dbReference type="GO" id="GO:0010181">
    <property type="term" value="F:FMN binding"/>
    <property type="evidence" value="ECO:0007669"/>
    <property type="project" value="InterPro"/>
</dbReference>
<dbReference type="STRING" id="216938.SHELI_v1c04500"/>
<feature type="domain" description="Flavodoxin-like" evidence="2">
    <location>
        <begin position="44"/>
        <end position="193"/>
    </location>
</feature>
<dbReference type="InterPro" id="IPR029039">
    <property type="entry name" value="Flavoprotein-like_sf"/>
</dbReference>
<accession>A0A1B3SKE5</accession>
<dbReference type="PANTHER" id="PTHR39201">
    <property type="entry name" value="EXPORTED PROTEIN-RELATED"/>
    <property type="match status" value="1"/>
</dbReference>
<dbReference type="KEGG" id="shj:SHELI_v1c04500"/>
<dbReference type="SUPFAM" id="SSF52218">
    <property type="entry name" value="Flavoproteins"/>
    <property type="match status" value="1"/>
</dbReference>
<evidence type="ECO:0000313" key="4">
    <source>
        <dbReference type="Proteomes" id="UP000094378"/>
    </source>
</evidence>
<dbReference type="InterPro" id="IPR008254">
    <property type="entry name" value="Flavodoxin/NO_synth"/>
</dbReference>
<dbReference type="EMBL" id="CP017015">
    <property type="protein sequence ID" value="AOG60401.1"/>
    <property type="molecule type" value="Genomic_DNA"/>
</dbReference>
<dbReference type="AlphaFoldDB" id="A0A1B3SKE5"/>
<dbReference type="Gene3D" id="3.40.50.360">
    <property type="match status" value="1"/>
</dbReference>
<keyword evidence="4" id="KW-1185">Reference proteome</keyword>
<name>A0A1B3SKE5_9MOLU</name>
<dbReference type="PROSITE" id="PS51257">
    <property type="entry name" value="PROKAR_LIPOPROTEIN"/>
    <property type="match status" value="1"/>
</dbReference>
<proteinExistence type="predicted"/>
<organism evidence="3 4">
    <name type="scientific">Spiroplasma helicoides</name>
    <dbReference type="NCBI Taxonomy" id="216938"/>
    <lineage>
        <taxon>Bacteria</taxon>
        <taxon>Bacillati</taxon>
        <taxon>Mycoplasmatota</taxon>
        <taxon>Mollicutes</taxon>
        <taxon>Entomoplasmatales</taxon>
        <taxon>Spiroplasmataceae</taxon>
        <taxon>Spiroplasma</taxon>
    </lineage>
</organism>
<feature type="chain" id="PRO_5008554018" description="Flavodoxin-like domain-containing protein" evidence="1">
    <location>
        <begin position="21"/>
        <end position="204"/>
    </location>
</feature>
<gene>
    <name evidence="3" type="ORF">SHELI_v1c04500</name>
</gene>
<dbReference type="RefSeq" id="WP_069116309.1">
    <property type="nucleotide sequence ID" value="NZ_CP017015.1"/>
</dbReference>
<sequence>MKKISKWVFSVALVSNLSIGAVSCSTPDINNEINNNTNENTKSKTIVVYFSWSNGTENMANYIANKLGVKTFKIERELPYSSNYSELSEDAKNEAVNNLRPKMKEYPDYINNYEYILLGFPIWWHVAPMIIGSFLEHYNLDNKHIFPFIRSSAYLSEHLNRALNYLKDNSSKDAIIEKEVYSSSRNDVDKWLVNTYLDKLKTTE</sequence>